<evidence type="ECO:0000313" key="3">
    <source>
        <dbReference type="EMBL" id="SPQ94992.1"/>
    </source>
</evidence>
<dbReference type="OMA" id="FLDWFAR"/>
<proteinExistence type="predicted"/>
<sequence length="382" mass="43269">MPDDDDAIDLRGVLDINRIEAILRGISTRLSAQEAQLAAVVARADEHDTEQLQRVRATLDRALDSVDTRLAAFEARLQRQEAMQPRLTAIERHLDRVNHDLASKPEAEDYEQTRTSIRADLEALSASVTQRLADGEAVRRLEDGHRQLSRQLNAMQELMACKVDRVEVPLLESAGERVRVADEFRVVAGPRLARLEEALAQTQATLDAKEERAAVVERMQAIYAEFQKRPDRDTIEQRIELPLDELRKRVDVLQCDVSLIQPMEVGDALQELRNDVNRAIEDGNAVRTRIDQLDVQVRSRASVRLLEKKADRAWCEQLAHEITLKGDEKIAGTAATIAQIQKQVIELKQVQNTVDEKLAVSLRFLDWFSSVQLDKQIKPGMF</sequence>
<feature type="coiled-coil region" evidence="1">
    <location>
        <begin position="192"/>
        <end position="219"/>
    </location>
</feature>
<evidence type="ECO:0000313" key="5">
    <source>
        <dbReference type="Proteomes" id="UP000290189"/>
    </source>
</evidence>
<dbReference type="AlphaFoldDB" id="A0A0G4J5T2"/>
<protein>
    <submittedName>
        <fullName evidence="2">Uncharacterized protein</fullName>
    </submittedName>
</protein>
<keyword evidence="3" id="KW-0496">Mitochondrion</keyword>
<accession>A0A0G4J5T2</accession>
<gene>
    <name evidence="2" type="ORF">PBRA_002854</name>
    <name evidence="3" type="ORF">PLBR_LOCUS2207</name>
</gene>
<reference evidence="2 4" key="1">
    <citation type="submission" date="2015-02" db="EMBL/GenBank/DDBJ databases">
        <authorList>
            <person name="Chooi Y.-H."/>
        </authorList>
    </citation>
    <scope>NUCLEOTIDE SEQUENCE [LARGE SCALE GENOMIC DNA]</scope>
    <source>
        <strain evidence="2">E3</strain>
    </source>
</reference>
<dbReference type="Proteomes" id="UP000290189">
    <property type="component" value="Unassembled WGS sequence"/>
</dbReference>
<organism evidence="2 4">
    <name type="scientific">Plasmodiophora brassicae</name>
    <name type="common">Clubroot disease agent</name>
    <dbReference type="NCBI Taxonomy" id="37360"/>
    <lineage>
        <taxon>Eukaryota</taxon>
        <taxon>Sar</taxon>
        <taxon>Rhizaria</taxon>
        <taxon>Endomyxa</taxon>
        <taxon>Phytomyxea</taxon>
        <taxon>Plasmodiophorida</taxon>
        <taxon>Plasmodiophoridae</taxon>
        <taxon>Plasmodiophora</taxon>
    </lineage>
</organism>
<name>A0A0G4J5T2_PLABS</name>
<dbReference type="EMBL" id="CDSF01000133">
    <property type="protein sequence ID" value="CEP02887.1"/>
    <property type="molecule type" value="Genomic_DNA"/>
</dbReference>
<dbReference type="Proteomes" id="UP000039324">
    <property type="component" value="Unassembled WGS sequence"/>
</dbReference>
<evidence type="ECO:0000313" key="2">
    <source>
        <dbReference type="EMBL" id="CEP02887.1"/>
    </source>
</evidence>
<dbReference type="OrthoDB" id="10567996at2759"/>
<dbReference type="EMBL" id="OVEO01000003">
    <property type="protein sequence ID" value="SPQ94992.1"/>
    <property type="molecule type" value="Genomic_DNA"/>
</dbReference>
<keyword evidence="4" id="KW-1185">Reference proteome</keyword>
<evidence type="ECO:0000256" key="1">
    <source>
        <dbReference type="SAM" id="Coils"/>
    </source>
</evidence>
<evidence type="ECO:0000313" key="4">
    <source>
        <dbReference type="Proteomes" id="UP000039324"/>
    </source>
</evidence>
<keyword evidence="1" id="KW-0175">Coiled coil</keyword>
<geneLocation type="mitochondrion" evidence="3"/>
<reference evidence="3 5" key="2">
    <citation type="submission" date="2018-03" db="EMBL/GenBank/DDBJ databases">
        <authorList>
            <person name="Fogelqvist J."/>
        </authorList>
    </citation>
    <scope>NUCLEOTIDE SEQUENCE [LARGE SCALE GENOMIC DNA]</scope>
</reference>